<feature type="domain" description="RNase III" evidence="2">
    <location>
        <begin position="48"/>
        <end position="176"/>
    </location>
</feature>
<dbReference type="PROSITE" id="PS50142">
    <property type="entry name" value="RNASE_3_2"/>
    <property type="match status" value="1"/>
</dbReference>
<dbReference type="InterPro" id="IPR036389">
    <property type="entry name" value="RNase_III_sf"/>
</dbReference>
<dbReference type="SMART" id="SM00535">
    <property type="entry name" value="RIBOc"/>
    <property type="match status" value="1"/>
</dbReference>
<evidence type="ECO:0000259" key="2">
    <source>
        <dbReference type="PROSITE" id="PS50142"/>
    </source>
</evidence>
<accession>A0ABD1LWF0</accession>
<reference evidence="3 4" key="1">
    <citation type="submission" date="2024-08" db="EMBL/GenBank/DDBJ databases">
        <title>Insights into the chromosomal genome structure of Flemingia macrophylla.</title>
        <authorList>
            <person name="Ding Y."/>
            <person name="Zhao Y."/>
            <person name="Bi W."/>
            <person name="Wu M."/>
            <person name="Zhao G."/>
            <person name="Gong Y."/>
            <person name="Li W."/>
            <person name="Zhang P."/>
        </authorList>
    </citation>
    <scope>NUCLEOTIDE SEQUENCE [LARGE SCALE GENOMIC DNA]</scope>
    <source>
        <strain evidence="3">DYQJB</strain>
        <tissue evidence="3">Leaf</tissue>
    </source>
</reference>
<proteinExistence type="predicted"/>
<gene>
    <name evidence="3" type="ORF">Fmac_021253</name>
</gene>
<dbReference type="Pfam" id="PF00636">
    <property type="entry name" value="Ribonuclease_3"/>
    <property type="match status" value="1"/>
</dbReference>
<dbReference type="SUPFAM" id="SSF54768">
    <property type="entry name" value="dsRNA-binding domain-like"/>
    <property type="match status" value="1"/>
</dbReference>
<dbReference type="Proteomes" id="UP001603857">
    <property type="component" value="Unassembled WGS sequence"/>
</dbReference>
<name>A0ABD1LWF0_9FABA</name>
<dbReference type="PANTHER" id="PTHR14950">
    <property type="entry name" value="DICER-RELATED"/>
    <property type="match status" value="1"/>
</dbReference>
<dbReference type="SUPFAM" id="SSF69065">
    <property type="entry name" value="RNase III domain-like"/>
    <property type="match status" value="1"/>
</dbReference>
<dbReference type="EMBL" id="JBGMDY010000007">
    <property type="protein sequence ID" value="KAL2327826.1"/>
    <property type="molecule type" value="Genomic_DNA"/>
</dbReference>
<evidence type="ECO:0000313" key="4">
    <source>
        <dbReference type="Proteomes" id="UP001603857"/>
    </source>
</evidence>
<dbReference type="Gene3D" id="3.30.160.20">
    <property type="match status" value="1"/>
</dbReference>
<dbReference type="Gene3D" id="1.10.1520.10">
    <property type="entry name" value="Ribonuclease III domain"/>
    <property type="match status" value="1"/>
</dbReference>
<comment type="caution">
    <text evidence="3">The sequence shown here is derived from an EMBL/GenBank/DDBJ whole genome shotgun (WGS) entry which is preliminary data.</text>
</comment>
<dbReference type="GO" id="GO:0016787">
    <property type="term" value="F:hydrolase activity"/>
    <property type="evidence" value="ECO:0007669"/>
    <property type="project" value="UniProtKB-KW"/>
</dbReference>
<protein>
    <recommendedName>
        <fullName evidence="2">RNase III domain-containing protein</fullName>
    </recommendedName>
</protein>
<keyword evidence="4" id="KW-1185">Reference proteome</keyword>
<dbReference type="PANTHER" id="PTHR14950:SF70">
    <property type="entry name" value="ENDORIBONUCLEASE DICER HOMOLOG 2"/>
    <property type="match status" value="1"/>
</dbReference>
<dbReference type="InterPro" id="IPR000999">
    <property type="entry name" value="RNase_III_dom"/>
</dbReference>
<keyword evidence="1" id="KW-0378">Hydrolase</keyword>
<organism evidence="3 4">
    <name type="scientific">Flemingia macrophylla</name>
    <dbReference type="NCBI Taxonomy" id="520843"/>
    <lineage>
        <taxon>Eukaryota</taxon>
        <taxon>Viridiplantae</taxon>
        <taxon>Streptophyta</taxon>
        <taxon>Embryophyta</taxon>
        <taxon>Tracheophyta</taxon>
        <taxon>Spermatophyta</taxon>
        <taxon>Magnoliopsida</taxon>
        <taxon>eudicotyledons</taxon>
        <taxon>Gunneridae</taxon>
        <taxon>Pentapetalae</taxon>
        <taxon>rosids</taxon>
        <taxon>fabids</taxon>
        <taxon>Fabales</taxon>
        <taxon>Fabaceae</taxon>
        <taxon>Papilionoideae</taxon>
        <taxon>50 kb inversion clade</taxon>
        <taxon>NPAAA clade</taxon>
        <taxon>indigoferoid/millettioid clade</taxon>
        <taxon>Phaseoleae</taxon>
        <taxon>Flemingia</taxon>
    </lineage>
</organism>
<dbReference type="AlphaFoldDB" id="A0ABD1LWF0"/>
<sequence>MFHPYIRSLQVSLESSSSEVLSSLTLGGPSRFYPEKAPRGLREEDVLQAITAKECSEAYDYNYLETLGDSFLKYAVGQQLFKTNQDDREGALSKERARITSNVALFKNGCCNKLPGFIRKENFDPKQWSIPGDKSKSLLLKEELVSDRKKIYVHRTRKMGFKIIADVVEALIGAFISIDDEEGALSFINWIGIKVDTNIVPYETHLSVDPGNLVDVKLLESLLNNYKFKDPYFWVQGGCFRKRKTLLEPLVTPETARKHPINELKELCRKEGYKIKVYPRIRDNNETSVKIKVVANGIAHQHTGRAFNKVSARKVASKEVLKLIKICKSLG</sequence>
<evidence type="ECO:0000313" key="3">
    <source>
        <dbReference type="EMBL" id="KAL2327826.1"/>
    </source>
</evidence>
<dbReference type="CDD" id="cd00593">
    <property type="entry name" value="RIBOc"/>
    <property type="match status" value="1"/>
</dbReference>
<evidence type="ECO:0000256" key="1">
    <source>
        <dbReference type="ARBA" id="ARBA00022801"/>
    </source>
</evidence>